<evidence type="ECO:0000313" key="26">
    <source>
        <dbReference type="Proteomes" id="UP000266206"/>
    </source>
</evidence>
<dbReference type="RefSeq" id="WP_119515620.1">
    <property type="nucleotide sequence ID" value="NZ_NQYH01000002.1"/>
</dbReference>
<evidence type="ECO:0000256" key="21">
    <source>
        <dbReference type="ARBA" id="ARBA00032396"/>
    </source>
</evidence>
<keyword evidence="16" id="KW-0594">Phospholipid biosynthesis</keyword>
<comment type="pathway">
    <text evidence="4">Lipid metabolism.</text>
</comment>
<accession>A0A3A1YW63</accession>
<dbReference type="PANTHER" id="PTHR46382:SF1">
    <property type="entry name" value="PHOSPHATIDATE CYTIDYLYLTRANSFERASE"/>
    <property type="match status" value="1"/>
</dbReference>
<dbReference type="Pfam" id="PF01148">
    <property type="entry name" value="CTP_transf_1"/>
    <property type="match status" value="1"/>
</dbReference>
<evidence type="ECO:0000256" key="10">
    <source>
        <dbReference type="ARBA" id="ARBA00022679"/>
    </source>
</evidence>
<evidence type="ECO:0000256" key="8">
    <source>
        <dbReference type="ARBA" id="ARBA00022475"/>
    </source>
</evidence>
<evidence type="ECO:0000256" key="24">
    <source>
        <dbReference type="SAM" id="Phobius"/>
    </source>
</evidence>
<evidence type="ECO:0000256" key="6">
    <source>
        <dbReference type="ARBA" id="ARBA00012487"/>
    </source>
</evidence>
<evidence type="ECO:0000256" key="2">
    <source>
        <dbReference type="ARBA" id="ARBA00004651"/>
    </source>
</evidence>
<name>A0A3A1YW63_9BURK</name>
<feature type="transmembrane region" description="Helical" evidence="24">
    <location>
        <begin position="121"/>
        <end position="140"/>
    </location>
</feature>
<evidence type="ECO:0000256" key="16">
    <source>
        <dbReference type="ARBA" id="ARBA00023209"/>
    </source>
</evidence>
<proteinExistence type="inferred from homology"/>
<evidence type="ECO:0000256" key="3">
    <source>
        <dbReference type="ARBA" id="ARBA00005119"/>
    </source>
</evidence>
<evidence type="ECO:0000256" key="4">
    <source>
        <dbReference type="ARBA" id="ARBA00005189"/>
    </source>
</evidence>
<feature type="transmembrane region" description="Helical" evidence="24">
    <location>
        <begin position="146"/>
        <end position="165"/>
    </location>
</feature>
<evidence type="ECO:0000256" key="15">
    <source>
        <dbReference type="ARBA" id="ARBA00023136"/>
    </source>
</evidence>
<keyword evidence="10" id="KW-0808">Transferase</keyword>
<keyword evidence="8" id="KW-1003">Cell membrane</keyword>
<keyword evidence="17" id="KW-1208">Phospholipid metabolism</keyword>
<dbReference type="GO" id="GO:0004605">
    <property type="term" value="F:phosphatidate cytidylyltransferase activity"/>
    <property type="evidence" value="ECO:0007669"/>
    <property type="project" value="UniProtKB-EC"/>
</dbReference>
<evidence type="ECO:0000256" key="9">
    <source>
        <dbReference type="ARBA" id="ARBA00022516"/>
    </source>
</evidence>
<comment type="subcellular location">
    <subcellularLocation>
        <location evidence="2">Cell membrane</location>
        <topology evidence="2">Multi-pass membrane protein</topology>
    </subcellularLocation>
</comment>
<keyword evidence="15 24" id="KW-0472">Membrane</keyword>
<protein>
    <recommendedName>
        <fullName evidence="7">Phosphatidate cytidylyltransferase</fullName>
        <ecNumber evidence="6">2.7.7.41</ecNumber>
    </recommendedName>
    <alternativeName>
        <fullName evidence="20">CDP-DAG synthase</fullName>
    </alternativeName>
    <alternativeName>
        <fullName evidence="22">CDP-DG synthase</fullName>
    </alternativeName>
    <alternativeName>
        <fullName evidence="18">CDP-diacylglycerol synthase</fullName>
    </alternativeName>
    <alternativeName>
        <fullName evidence="21">CDP-diglyceride pyrophosphorylase</fullName>
    </alternativeName>
    <alternativeName>
        <fullName evidence="23">CDP-diglyceride synthase</fullName>
    </alternativeName>
    <alternativeName>
        <fullName evidence="19">CTP:phosphatidate cytidylyltransferase</fullName>
    </alternativeName>
</protein>
<feature type="transmembrane region" description="Helical" evidence="24">
    <location>
        <begin position="186"/>
        <end position="204"/>
    </location>
</feature>
<dbReference type="PANTHER" id="PTHR46382">
    <property type="entry name" value="PHOSPHATIDATE CYTIDYLYLTRANSFERASE"/>
    <property type="match status" value="1"/>
</dbReference>
<feature type="transmembrane region" description="Helical" evidence="24">
    <location>
        <begin position="216"/>
        <end position="238"/>
    </location>
</feature>
<evidence type="ECO:0000256" key="1">
    <source>
        <dbReference type="ARBA" id="ARBA00001698"/>
    </source>
</evidence>
<dbReference type="GO" id="GO:0005886">
    <property type="term" value="C:plasma membrane"/>
    <property type="evidence" value="ECO:0007669"/>
    <property type="project" value="UniProtKB-SubCell"/>
</dbReference>
<evidence type="ECO:0000256" key="12">
    <source>
        <dbReference type="ARBA" id="ARBA00022695"/>
    </source>
</evidence>
<comment type="caution">
    <text evidence="25">The sequence shown here is derived from an EMBL/GenBank/DDBJ whole genome shotgun (WGS) entry which is preliminary data.</text>
</comment>
<evidence type="ECO:0000256" key="13">
    <source>
        <dbReference type="ARBA" id="ARBA00022989"/>
    </source>
</evidence>
<dbReference type="EC" id="2.7.7.41" evidence="6"/>
<dbReference type="Proteomes" id="UP000266206">
    <property type="component" value="Unassembled WGS sequence"/>
</dbReference>
<evidence type="ECO:0000256" key="5">
    <source>
        <dbReference type="ARBA" id="ARBA00010185"/>
    </source>
</evidence>
<evidence type="ECO:0000256" key="17">
    <source>
        <dbReference type="ARBA" id="ARBA00023264"/>
    </source>
</evidence>
<dbReference type="EMBL" id="NQYH01000002">
    <property type="protein sequence ID" value="RIY41741.1"/>
    <property type="molecule type" value="Genomic_DNA"/>
</dbReference>
<evidence type="ECO:0000313" key="25">
    <source>
        <dbReference type="EMBL" id="RIY41741.1"/>
    </source>
</evidence>
<dbReference type="GO" id="GO:0016024">
    <property type="term" value="P:CDP-diacylglycerol biosynthetic process"/>
    <property type="evidence" value="ECO:0007669"/>
    <property type="project" value="TreeGrafter"/>
</dbReference>
<evidence type="ECO:0000256" key="20">
    <source>
        <dbReference type="ARBA" id="ARBA00032253"/>
    </source>
</evidence>
<evidence type="ECO:0000256" key="14">
    <source>
        <dbReference type="ARBA" id="ARBA00023098"/>
    </source>
</evidence>
<keyword evidence="14" id="KW-0443">Lipid metabolism</keyword>
<comment type="catalytic activity">
    <reaction evidence="1">
        <text>a 1,2-diacyl-sn-glycero-3-phosphate + CTP + H(+) = a CDP-1,2-diacyl-sn-glycerol + diphosphate</text>
        <dbReference type="Rhea" id="RHEA:16229"/>
        <dbReference type="ChEBI" id="CHEBI:15378"/>
        <dbReference type="ChEBI" id="CHEBI:33019"/>
        <dbReference type="ChEBI" id="CHEBI:37563"/>
        <dbReference type="ChEBI" id="CHEBI:58332"/>
        <dbReference type="ChEBI" id="CHEBI:58608"/>
        <dbReference type="EC" id="2.7.7.41"/>
    </reaction>
</comment>
<keyword evidence="9" id="KW-0444">Lipid biosynthesis</keyword>
<evidence type="ECO:0000256" key="18">
    <source>
        <dbReference type="ARBA" id="ARBA00029893"/>
    </source>
</evidence>
<reference evidence="25 26" key="1">
    <citation type="submission" date="2017-08" db="EMBL/GenBank/DDBJ databases">
        <title>Pusillimonas indicus sp. nov., a member of the family Alcaligenaceae isolated from surface seawater.</title>
        <authorList>
            <person name="Li J."/>
        </authorList>
    </citation>
    <scope>NUCLEOTIDE SEQUENCE [LARGE SCALE GENOMIC DNA]</scope>
    <source>
        <strain evidence="25 26">L52-1-41</strain>
    </source>
</reference>
<evidence type="ECO:0000256" key="7">
    <source>
        <dbReference type="ARBA" id="ARBA00019373"/>
    </source>
</evidence>
<organism evidence="25 26">
    <name type="scientific">Neopusillimonas maritima</name>
    <dbReference type="NCBI Taxonomy" id="2026239"/>
    <lineage>
        <taxon>Bacteria</taxon>
        <taxon>Pseudomonadati</taxon>
        <taxon>Pseudomonadota</taxon>
        <taxon>Betaproteobacteria</taxon>
        <taxon>Burkholderiales</taxon>
        <taxon>Alcaligenaceae</taxon>
        <taxon>Neopusillimonas</taxon>
    </lineage>
</organism>
<evidence type="ECO:0000256" key="11">
    <source>
        <dbReference type="ARBA" id="ARBA00022692"/>
    </source>
</evidence>
<dbReference type="AlphaFoldDB" id="A0A3A1YW63"/>
<keyword evidence="12" id="KW-0548">Nucleotidyltransferase</keyword>
<evidence type="ECO:0000256" key="22">
    <source>
        <dbReference type="ARBA" id="ARBA00032743"/>
    </source>
</evidence>
<comment type="pathway">
    <text evidence="3">Phospholipid metabolism; CDP-diacylglycerol biosynthesis; CDP-diacylglycerol from sn-glycerol 3-phosphate: step 3/3.</text>
</comment>
<evidence type="ECO:0000256" key="23">
    <source>
        <dbReference type="ARBA" id="ARBA00033406"/>
    </source>
</evidence>
<keyword evidence="11 24" id="KW-0812">Transmembrane</keyword>
<feature type="transmembrane region" description="Helical" evidence="24">
    <location>
        <begin position="91"/>
        <end position="109"/>
    </location>
</feature>
<gene>
    <name evidence="25" type="ORF">CJP73_04670</name>
</gene>
<sequence length="283" mass="30261">MLLQRTLTAIVLIVVLLAAGLSPVNWPLLVFFGVAASACLWEWMRMTLGGGRMGVPAVVALAFLCLTLLVSFQGTGAVANTFPVTDRLRGFMAVVLLAWVIIAGAGLYGGNATKPSRSLGLSLFGLLSVFAAWLALVYVYEQAGVVFLVSFMGLVWVADIAAYFGGKALGRRKLAPSISPGKTWEGAFFGVLGSVAWVIATQAWPGSFAAYLFGEFSWWFVVVLTIALAVLSIMGDLFESLLKRRANMKDSSRLLPGHGGAFDRLDALLPIAPLAYLLLTRPL</sequence>
<keyword evidence="13 24" id="KW-1133">Transmembrane helix</keyword>
<comment type="similarity">
    <text evidence="5">Belongs to the CDS family.</text>
</comment>
<dbReference type="OrthoDB" id="9799199at2"/>
<feature type="transmembrane region" description="Helical" evidence="24">
    <location>
        <begin position="56"/>
        <end position="79"/>
    </location>
</feature>
<evidence type="ECO:0000256" key="19">
    <source>
        <dbReference type="ARBA" id="ARBA00031825"/>
    </source>
</evidence>